<dbReference type="RefSeq" id="WP_240486630.1">
    <property type="nucleotide sequence ID" value="NZ_JMCB01000003.1"/>
</dbReference>
<evidence type="ECO:0000256" key="6">
    <source>
        <dbReference type="SAM" id="Phobius"/>
    </source>
</evidence>
<evidence type="ECO:0000256" key="2">
    <source>
        <dbReference type="ARBA" id="ARBA00022475"/>
    </source>
</evidence>
<evidence type="ECO:0000256" key="5">
    <source>
        <dbReference type="ARBA" id="ARBA00023136"/>
    </source>
</evidence>
<dbReference type="PANTHER" id="PTHR36115:SF4">
    <property type="entry name" value="MEMBRANE PROTEIN"/>
    <property type="match status" value="1"/>
</dbReference>
<keyword evidence="2" id="KW-1003">Cell membrane</keyword>
<dbReference type="InterPro" id="IPR051791">
    <property type="entry name" value="Pra-immunoreactive"/>
</dbReference>
<keyword evidence="9" id="KW-1185">Reference proteome</keyword>
<proteinExistence type="predicted"/>
<feature type="transmembrane region" description="Helical" evidence="6">
    <location>
        <begin position="26"/>
        <end position="51"/>
    </location>
</feature>
<dbReference type="GO" id="GO:0005886">
    <property type="term" value="C:plasma membrane"/>
    <property type="evidence" value="ECO:0007669"/>
    <property type="project" value="UniProtKB-SubCell"/>
</dbReference>
<evidence type="ECO:0000256" key="4">
    <source>
        <dbReference type="ARBA" id="ARBA00022989"/>
    </source>
</evidence>
<evidence type="ECO:0000313" key="9">
    <source>
        <dbReference type="Proteomes" id="UP000028725"/>
    </source>
</evidence>
<accession>A0A085WSV1</accession>
<name>A0A085WSV1_9BACT</name>
<dbReference type="Proteomes" id="UP000028725">
    <property type="component" value="Unassembled WGS sequence"/>
</dbReference>
<evidence type="ECO:0000313" key="8">
    <source>
        <dbReference type="EMBL" id="KFE70764.1"/>
    </source>
</evidence>
<evidence type="ECO:0000259" key="7">
    <source>
        <dbReference type="Pfam" id="PF06271"/>
    </source>
</evidence>
<feature type="transmembrane region" description="Helical" evidence="6">
    <location>
        <begin position="113"/>
        <end position="134"/>
    </location>
</feature>
<dbReference type="InterPro" id="IPR010432">
    <property type="entry name" value="RDD"/>
</dbReference>
<dbReference type="AlphaFoldDB" id="A0A085WSV1"/>
<feature type="transmembrane region" description="Helical" evidence="6">
    <location>
        <begin position="58"/>
        <end position="76"/>
    </location>
</feature>
<dbReference type="STRING" id="394096.DB31_5806"/>
<comment type="caution">
    <text evidence="8">The sequence shown here is derived from an EMBL/GenBank/DDBJ whole genome shotgun (WGS) entry which is preliminary data.</text>
</comment>
<sequence length="160" mass="16926">MGADGQDYCSVCDQRTPNLAERGDRFVANLVDSFILVLPFLGAGILGAILVRNGGSGGFAFLLGALGTLGVLGYQITLAQRGQSIGKRMRNIRVVRTDGSPASLGRILLLRNGIPAVIGSFCGIFGLIDALMIFGDERRCIHDMLADTKVVQGSPDSWNG</sequence>
<evidence type="ECO:0000256" key="1">
    <source>
        <dbReference type="ARBA" id="ARBA00004651"/>
    </source>
</evidence>
<dbReference type="Pfam" id="PF06271">
    <property type="entry name" value="RDD"/>
    <property type="match status" value="1"/>
</dbReference>
<comment type="subcellular location">
    <subcellularLocation>
        <location evidence="1">Cell membrane</location>
        <topology evidence="1">Multi-pass membrane protein</topology>
    </subcellularLocation>
</comment>
<keyword evidence="5 6" id="KW-0472">Membrane</keyword>
<reference evidence="8 9" key="1">
    <citation type="submission" date="2014-04" db="EMBL/GenBank/DDBJ databases">
        <title>Genome assembly of Hyalangium minutum DSM 14724.</title>
        <authorList>
            <person name="Sharma G."/>
            <person name="Subramanian S."/>
        </authorList>
    </citation>
    <scope>NUCLEOTIDE SEQUENCE [LARGE SCALE GENOMIC DNA]</scope>
    <source>
        <strain evidence="8 9">DSM 14724</strain>
    </source>
</reference>
<evidence type="ECO:0000256" key="3">
    <source>
        <dbReference type="ARBA" id="ARBA00022692"/>
    </source>
</evidence>
<dbReference type="PANTHER" id="PTHR36115">
    <property type="entry name" value="PROLINE-RICH ANTIGEN HOMOLOG-RELATED"/>
    <property type="match status" value="1"/>
</dbReference>
<protein>
    <recommendedName>
        <fullName evidence="7">RDD domain-containing protein</fullName>
    </recommendedName>
</protein>
<keyword evidence="3 6" id="KW-0812">Transmembrane</keyword>
<feature type="domain" description="RDD" evidence="7">
    <location>
        <begin position="20"/>
        <end position="146"/>
    </location>
</feature>
<dbReference type="EMBL" id="JMCB01000003">
    <property type="protein sequence ID" value="KFE70764.1"/>
    <property type="molecule type" value="Genomic_DNA"/>
</dbReference>
<organism evidence="8 9">
    <name type="scientific">Hyalangium minutum</name>
    <dbReference type="NCBI Taxonomy" id="394096"/>
    <lineage>
        <taxon>Bacteria</taxon>
        <taxon>Pseudomonadati</taxon>
        <taxon>Myxococcota</taxon>
        <taxon>Myxococcia</taxon>
        <taxon>Myxococcales</taxon>
        <taxon>Cystobacterineae</taxon>
        <taxon>Archangiaceae</taxon>
        <taxon>Hyalangium</taxon>
    </lineage>
</organism>
<keyword evidence="4 6" id="KW-1133">Transmembrane helix</keyword>
<gene>
    <name evidence="8" type="ORF">DB31_5806</name>
</gene>